<dbReference type="OrthoDB" id="1273943at2"/>
<gene>
    <name evidence="1" type="ORF">SAMN05661044_00175</name>
</gene>
<name>A0A1H7GYH9_OLID1</name>
<sequence>MKHKIIKPDKDFELEVQAQKSEHKLPPADEEFDKAKLYWLACAYSSPFMPMIDLSFAFDELKKMLKEWLEKRKKPIIYKNKTNETI</sequence>
<evidence type="ECO:0000313" key="1">
    <source>
        <dbReference type="EMBL" id="SEK40955.1"/>
    </source>
</evidence>
<dbReference type="AlphaFoldDB" id="A0A1H7GYH9"/>
<protein>
    <submittedName>
        <fullName evidence="1">Uncharacterized protein</fullName>
    </submittedName>
</protein>
<dbReference type="RefSeq" id="WP_093316829.1">
    <property type="nucleotide sequence ID" value="NZ_FOAF01000001.1"/>
</dbReference>
<dbReference type="STRING" id="407022.SAMN05661044_00175"/>
<proteinExistence type="predicted"/>
<organism evidence="1 2">
    <name type="scientific">Olivibacter domesticus</name>
    <name type="common">Pseudosphingobacterium domesticum</name>
    <dbReference type="NCBI Taxonomy" id="407022"/>
    <lineage>
        <taxon>Bacteria</taxon>
        <taxon>Pseudomonadati</taxon>
        <taxon>Bacteroidota</taxon>
        <taxon>Sphingobacteriia</taxon>
        <taxon>Sphingobacteriales</taxon>
        <taxon>Sphingobacteriaceae</taxon>
        <taxon>Olivibacter</taxon>
    </lineage>
</organism>
<dbReference type="Proteomes" id="UP000199421">
    <property type="component" value="Unassembled WGS sequence"/>
</dbReference>
<keyword evidence="2" id="KW-1185">Reference proteome</keyword>
<dbReference type="EMBL" id="FOAF01000001">
    <property type="protein sequence ID" value="SEK40955.1"/>
    <property type="molecule type" value="Genomic_DNA"/>
</dbReference>
<reference evidence="2" key="1">
    <citation type="submission" date="2016-10" db="EMBL/GenBank/DDBJ databases">
        <authorList>
            <person name="Varghese N."/>
            <person name="Submissions S."/>
        </authorList>
    </citation>
    <scope>NUCLEOTIDE SEQUENCE [LARGE SCALE GENOMIC DNA]</scope>
    <source>
        <strain evidence="2">DSM 18733</strain>
    </source>
</reference>
<accession>A0A1H7GYH9</accession>
<evidence type="ECO:0000313" key="2">
    <source>
        <dbReference type="Proteomes" id="UP000199421"/>
    </source>
</evidence>